<dbReference type="InterPro" id="IPR012340">
    <property type="entry name" value="NA-bd_OB-fold"/>
</dbReference>
<evidence type="ECO:0000256" key="1">
    <source>
        <dbReference type="RuleBase" id="RU003901"/>
    </source>
</evidence>
<feature type="region of interest" description="Disordered" evidence="2">
    <location>
        <begin position="1"/>
        <end position="87"/>
    </location>
</feature>
<organism evidence="4 5">
    <name type="scientific">Pinctada imbricata</name>
    <name type="common">Atlantic pearl-oyster</name>
    <name type="synonym">Pinctada martensii</name>
    <dbReference type="NCBI Taxonomy" id="66713"/>
    <lineage>
        <taxon>Eukaryota</taxon>
        <taxon>Metazoa</taxon>
        <taxon>Spiralia</taxon>
        <taxon>Lophotrochozoa</taxon>
        <taxon>Mollusca</taxon>
        <taxon>Bivalvia</taxon>
        <taxon>Autobranchia</taxon>
        <taxon>Pteriomorphia</taxon>
        <taxon>Pterioida</taxon>
        <taxon>Pterioidea</taxon>
        <taxon>Pteriidae</taxon>
        <taxon>Pinctada</taxon>
    </lineage>
</organism>
<dbReference type="GO" id="GO:0003723">
    <property type="term" value="F:RNA binding"/>
    <property type="evidence" value="ECO:0007669"/>
    <property type="project" value="InterPro"/>
</dbReference>
<dbReference type="GO" id="GO:0006402">
    <property type="term" value="P:mRNA catabolic process"/>
    <property type="evidence" value="ECO:0007669"/>
    <property type="project" value="TreeGrafter"/>
</dbReference>
<dbReference type="GO" id="GO:0010587">
    <property type="term" value="P:miRNA catabolic process"/>
    <property type="evidence" value="ECO:0007669"/>
    <property type="project" value="TreeGrafter"/>
</dbReference>
<dbReference type="SUPFAM" id="SSF50249">
    <property type="entry name" value="Nucleic acid-binding proteins"/>
    <property type="match status" value="2"/>
</dbReference>
<sequence length="1209" mass="139434">MGASSILSEDSRSNRVETGTEDTVLYRRNGTVEDSSYFINDNGTSENLSVFEDDEYDNGDYYSASDDQSTDEEEDQRYSPSEFGDETFPTHFAEEFVESNYEESVKLYQRFGQREIGPLEHDILKNGIRLSEHARNRKIKHKDKRKYYEAFLSKDKMLQRLREDPERYKKCTLKIEGAHLAVCKNMGKSDPVQYIQISGRSKCGRTFNGDEVLVEILNLDQVKKKKIERLNIDINRHNREKFAYGKILGCFHSTRPLDSHLLGQDPIANTEESEMQNNPVFVCTLDESCNYLMKPVCKTIPKIHVLHDPRKTYLIKVFKYCSETRDFEYDRPLKMDPGLKSSYIFLVAYINWTSNYPLGMVIDAIYTEDSFSTGMRILRLMHQVPKLYDRDTVQGVRKILRDECRDSRASVERKDLCEKINAFTIDPKDSKDLDDALSVECNDEDTVLVGIHISDVTHLVKQDDAIDTEAQERATTFYPGQGINPYHMLPEPLATDLCSFVPGKPRNAISLFFKMNSEANLIGFPPCKTIIKSRRRYSYEDVQDVIDGRSEGTIHSTEILKLFELAKQMRKRRLGPAMSSLPVETPLEEGDSASKSVEAHYLVEEFMVLSNHYVGQILMGIFPTCVPLRCQNPPPEEKVKQWLEDNEIIAHFIIKLQGVQPLPGVQLNMQNIDPGRLRHRHITPLQKCTWNAIREFVDKKDIESAKSIMDTDELHPGISLALQDWMDFQETASYRCSGDVIENPSSIPVEAKHFSLASFPYVHFTSPIRRYTDIIVHRMLCAALDKRESPYSHDEISNLCEHISERTKRAKLYQKECQALLWGKKLQKTPILINTFISNVTDEGISLVFPGMRKMPSKYREIPFKLLQVSKRPDSETDLQLALHWSRRVYHRRGKYSFKSQTEEKPLECQRLDPYQRTHFVQLRQWGHLHEKMRSGVVKEVHKAMKEFTKTTNLVSLHKLEPGRKIDVTSEFPDGKILKQTCDFSMTFCRGQVLSIQLSAEAEKGVIVPSLQLFNMTRNSKYCLQHTRDPVKFLAKYSTTGTNCNRFKSVSHYLSIWTPVIEMEFATSAVRDHSCTINAVPVNFISQKTGKFSLGVWYCIERDIEFPYLSCKFIVMGEIDNEEKEKYCADYLCIRCEIPDGMPPGTYMKSDTMPNRGLVWMAHAKITKVVHIEEERKPNPESAQASSSNENDEKPKTIKKWEVEFQNTS</sequence>
<feature type="compositionally biased region" description="Basic and acidic residues" evidence="2">
    <location>
        <begin position="1191"/>
        <end position="1203"/>
    </location>
</feature>
<name>A0AA88XWJ1_PINIB</name>
<accession>A0AA88XWJ1</accession>
<comment type="caution">
    <text evidence="4">The sequence shown here is derived from an EMBL/GenBank/DDBJ whole genome shotgun (WGS) entry which is preliminary data.</text>
</comment>
<dbReference type="Proteomes" id="UP001186944">
    <property type="component" value="Unassembled WGS sequence"/>
</dbReference>
<proteinExistence type="inferred from homology"/>
<evidence type="ECO:0000313" key="5">
    <source>
        <dbReference type="Proteomes" id="UP001186944"/>
    </source>
</evidence>
<evidence type="ECO:0000259" key="3">
    <source>
        <dbReference type="SMART" id="SM00955"/>
    </source>
</evidence>
<reference evidence="4" key="1">
    <citation type="submission" date="2019-08" db="EMBL/GenBank/DDBJ databases">
        <title>The improved chromosome-level genome for the pearl oyster Pinctada fucata martensii using PacBio sequencing and Hi-C.</title>
        <authorList>
            <person name="Zheng Z."/>
        </authorList>
    </citation>
    <scope>NUCLEOTIDE SEQUENCE</scope>
    <source>
        <strain evidence="4">ZZ-2019</strain>
        <tissue evidence="4">Adductor muscle</tissue>
    </source>
</reference>
<dbReference type="SMART" id="SM00955">
    <property type="entry name" value="RNB"/>
    <property type="match status" value="1"/>
</dbReference>
<dbReference type="InterPro" id="IPR056787">
    <property type="entry name" value="OB_HELZ2"/>
</dbReference>
<dbReference type="Gene3D" id="2.40.50.690">
    <property type="match status" value="1"/>
</dbReference>
<dbReference type="Pfam" id="PF00773">
    <property type="entry name" value="RNB"/>
    <property type="match status" value="1"/>
</dbReference>
<dbReference type="Pfam" id="PF25049">
    <property type="entry name" value="OB_HELZ2"/>
    <property type="match status" value="1"/>
</dbReference>
<dbReference type="GO" id="GO:0000175">
    <property type="term" value="F:3'-5'-RNA exonuclease activity"/>
    <property type="evidence" value="ECO:0007669"/>
    <property type="project" value="TreeGrafter"/>
</dbReference>
<dbReference type="PANTHER" id="PTHR23355">
    <property type="entry name" value="RIBONUCLEASE"/>
    <property type="match status" value="1"/>
</dbReference>
<feature type="compositionally biased region" description="Polar residues" evidence="2">
    <location>
        <begin position="32"/>
        <end position="48"/>
    </location>
</feature>
<evidence type="ECO:0000256" key="2">
    <source>
        <dbReference type="SAM" id="MobiDB-lite"/>
    </source>
</evidence>
<dbReference type="InterPro" id="IPR001900">
    <property type="entry name" value="RNase_II/R"/>
</dbReference>
<dbReference type="EMBL" id="VSWD01000010">
    <property type="protein sequence ID" value="KAK3091687.1"/>
    <property type="molecule type" value="Genomic_DNA"/>
</dbReference>
<dbReference type="PROSITE" id="PS01175">
    <property type="entry name" value="RIBONUCLEASE_II"/>
    <property type="match status" value="1"/>
</dbReference>
<dbReference type="AlphaFoldDB" id="A0AA88XWJ1"/>
<comment type="similarity">
    <text evidence="1">Belongs to the RNR ribonuclease family.</text>
</comment>
<evidence type="ECO:0000313" key="4">
    <source>
        <dbReference type="EMBL" id="KAK3091687.1"/>
    </source>
</evidence>
<feature type="domain" description="RNB" evidence="3">
    <location>
        <begin position="413"/>
        <end position="786"/>
    </location>
</feature>
<keyword evidence="5" id="KW-1185">Reference proteome</keyword>
<dbReference type="PANTHER" id="PTHR23355:SF9">
    <property type="entry name" value="DIS3-LIKE EXONUCLEASE 2"/>
    <property type="match status" value="1"/>
</dbReference>
<feature type="region of interest" description="Disordered" evidence="2">
    <location>
        <begin position="1173"/>
        <end position="1209"/>
    </location>
</feature>
<dbReference type="InterPro" id="IPR022966">
    <property type="entry name" value="RNase_II/R_CS"/>
</dbReference>
<dbReference type="InterPro" id="IPR050180">
    <property type="entry name" value="RNR_Ribonuclease"/>
</dbReference>
<protein>
    <recommendedName>
        <fullName evidence="3">RNB domain-containing protein</fullName>
    </recommendedName>
</protein>
<dbReference type="GO" id="GO:0000932">
    <property type="term" value="C:P-body"/>
    <property type="evidence" value="ECO:0007669"/>
    <property type="project" value="TreeGrafter"/>
</dbReference>
<gene>
    <name evidence="4" type="ORF">FSP39_021878</name>
</gene>